<dbReference type="InterPro" id="IPR056884">
    <property type="entry name" value="NPHP3-like_N"/>
</dbReference>
<dbReference type="Proteomes" id="UP000241587">
    <property type="component" value="Unassembled WGS sequence"/>
</dbReference>
<evidence type="ECO:0000259" key="7">
    <source>
        <dbReference type="Pfam" id="PF24883"/>
    </source>
</evidence>
<dbReference type="PANTHER" id="PTHR24161">
    <property type="entry name" value="ANK_REP_REGION DOMAIN-CONTAINING PROTEIN-RELATED"/>
    <property type="match status" value="1"/>
</dbReference>
<dbReference type="InterPro" id="IPR002110">
    <property type="entry name" value="Ankyrin_rpt"/>
</dbReference>
<evidence type="ECO:0000256" key="5">
    <source>
        <dbReference type="SAM" id="SignalP"/>
    </source>
</evidence>
<evidence type="ECO:0000313" key="9">
    <source>
        <dbReference type="Proteomes" id="UP000241587"/>
    </source>
</evidence>
<evidence type="ECO:0000259" key="6">
    <source>
        <dbReference type="Pfam" id="PF14479"/>
    </source>
</evidence>
<evidence type="ECO:0000256" key="3">
    <source>
        <dbReference type="PROSITE-ProRule" id="PRU00023"/>
    </source>
</evidence>
<feature type="signal peptide" evidence="5">
    <location>
        <begin position="1"/>
        <end position="20"/>
    </location>
</feature>
<dbReference type="Pfam" id="PF12796">
    <property type="entry name" value="Ank_2"/>
    <property type="match status" value="4"/>
</dbReference>
<dbReference type="InterPro" id="IPR027417">
    <property type="entry name" value="P-loop_NTPase"/>
</dbReference>
<protein>
    <submittedName>
        <fullName evidence="8">Ankyrin-3</fullName>
    </submittedName>
</protein>
<evidence type="ECO:0000256" key="1">
    <source>
        <dbReference type="ARBA" id="ARBA00022737"/>
    </source>
</evidence>
<dbReference type="Pfam" id="PF14479">
    <property type="entry name" value="HeLo"/>
    <property type="match status" value="1"/>
</dbReference>
<comment type="caution">
    <text evidence="8">The sequence shown here is derived from an EMBL/GenBank/DDBJ whole genome shotgun (WGS) entry which is preliminary data.</text>
</comment>
<dbReference type="PANTHER" id="PTHR24161:SF124">
    <property type="entry name" value="TRANSIENT RECEPTOR POTENTIAL CHANNEL PYREXIA"/>
    <property type="match status" value="1"/>
</dbReference>
<dbReference type="SMART" id="SM00248">
    <property type="entry name" value="ANK"/>
    <property type="match status" value="18"/>
</dbReference>
<feature type="repeat" description="ANK" evidence="3">
    <location>
        <begin position="909"/>
        <end position="941"/>
    </location>
</feature>
<feature type="domain" description="Nephrocystin 3-like N-terminal" evidence="7">
    <location>
        <begin position="203"/>
        <end position="369"/>
    </location>
</feature>
<feature type="repeat" description="ANK" evidence="3">
    <location>
        <begin position="1108"/>
        <end position="1140"/>
    </location>
</feature>
<keyword evidence="9" id="KW-1185">Reference proteome</keyword>
<dbReference type="OMA" id="MFLWIKM"/>
<feature type="repeat" description="ANK" evidence="3">
    <location>
        <begin position="1042"/>
        <end position="1074"/>
    </location>
</feature>
<keyword evidence="2 3" id="KW-0040">ANK repeat</keyword>
<feature type="repeat" description="ANK" evidence="3">
    <location>
        <begin position="755"/>
        <end position="787"/>
    </location>
</feature>
<reference evidence="8 9" key="1">
    <citation type="submission" date="2018-02" db="EMBL/GenBank/DDBJ databases">
        <title>Fusarium culmorum secondary metabolites in fungal-bacterial-plant interactions.</title>
        <authorList>
            <person name="Schmidt R."/>
        </authorList>
    </citation>
    <scope>NUCLEOTIDE SEQUENCE [LARGE SCALE GENOMIC DNA]</scope>
    <source>
        <strain evidence="8 9">PV</strain>
    </source>
</reference>
<evidence type="ECO:0000313" key="8">
    <source>
        <dbReference type="EMBL" id="PTD06237.1"/>
    </source>
</evidence>
<dbReference type="InterPro" id="IPR036770">
    <property type="entry name" value="Ankyrin_rpt-contain_sf"/>
</dbReference>
<dbReference type="Gene3D" id="1.20.120.1020">
    <property type="entry name" value="Prion-inhibition and propagation, HeLo domain"/>
    <property type="match status" value="1"/>
</dbReference>
<sequence length="1424" mass="156478">MEAVGLVLGVAGLFSTCLEAVEKVQSYRSFGPDSSTINTRFQTAKVLLEQWGRNVGFENGILLATHNEKLDDPDTVIAVKDVLNIIKSICQIGCQHRAANGANGPLIAGRRQKLKWAFGDKEKQQEQVELLERLVEQLRHLVSEHHQDPKVSQSHASIADIKSILSRIEKETRGEIRKEVLLWIGHGPTDQRYHDSLQKRHAETCSWIYDREAFQSWLTTDSGSGLQALWINGPAGFGKTVLAANIVNHLSTTLDTPVAHFFLTSESKSRDDPFLAVRTWIAQIISEHQGAFQCAHHACEEDRDPIAPRATHLRLLTQIAQLIPGCAFVIDGLDECVNLHNHNASATAFLKAINDALSTTSSRLLVVSRDDPHIRQATANNFNEYTILPSDVHADTVFVSHEIINRKLNKKSDEFRNSLSETMVTRCEGQFLWLRLQEESLRNGMNMKKLRSVVESTPLGLEALYEREWSRIVKSPDYDRIISLLRWAAFAIRPLSVAEITEAVLIGDFDDFPLDDLPDEIDDDYVETEIVGLCAPLIQMIHRCEDKGTGSSPAGQTVHLAHFSVKEFLLTQLPAPGVIQANTSLVSQYQHTLLATACLQYINFENTWADTADDVTPPGAVLRGYAGNAWSLHFHSGLTSDETAMGLVTALFDEENSVWGRWRSWYHMQLSNIVEKDNATKFTRRMTENYGPIFYAITMGLDFIADKLIPEYISGVGDMSDLNRAAHVISMQMGRQNMLEKLLKAGVSANVVDSDGETMLNLATYRGSSQVVQVLIDNGADATATNREGLTPLHVARDADIARILLQSGAIVDAGANDGRTPLHRATHSNILEVVDILLDVGATVDARDEMDFTPLNFACGSGCLEAARRLIANGASLVGAMHMACAGGHNKVVQMLVHEGACIEERWKGSSAIQLAAYMGKLETFKLLLDLGANIHTKEEHGDRTLHLVCRRGHTQIIKALIDAGADIEEPNAPGFTPLIISCYNGHLDAANALIAAGSQLSSIIKSHGGMLLWNAVEKDYTKIVNLLIDNGVDIADRDEDGCQALDIAASYGRTELVKRFIGLGAPVSGANKSGRTCLHQACLYGNLETIQLLLDAGSDLSSIDNTGLTCLHLASFSERVEIVKDLVARGLSISKKSFDGSTALHCAIAGGSVEIVKYLLDEGALLEEVMNDGHDTMDIAVSRGQLDILKCLVEASPEGTINNAHPNFGGPPLHMVTYDHHTKSVETLLSIPGIEPNKIDNSGRTALLLAAREGFDDIVQILVDDARVDPNLIDWFGSTPLFAAVRNNHVKVLEVLLKSPKITTEIRDGYGIDLYWWAERFENPEVLSLLQQYLGEDEIFSANPVSPDLDINLTPFDPDLNYCNACLISTREAGLYQDGDVEFLFCPDCWRARAWEIYYERLTDGPSAALNYSSGGAGQDNG</sequence>
<gene>
    <name evidence="8" type="ORF">FCULG_00011728</name>
</gene>
<accession>A0A2T4GRQ5</accession>
<dbReference type="EMBL" id="PVEM01000007">
    <property type="protein sequence ID" value="PTD06237.1"/>
    <property type="molecule type" value="Genomic_DNA"/>
</dbReference>
<evidence type="ECO:0000256" key="4">
    <source>
        <dbReference type="SAM" id="Coils"/>
    </source>
</evidence>
<feature type="repeat" description="ANK" evidence="3">
    <location>
        <begin position="818"/>
        <end position="850"/>
    </location>
</feature>
<name>A0A2T4GRQ5_FUSCU</name>
<dbReference type="Pfam" id="PF00023">
    <property type="entry name" value="Ank"/>
    <property type="match status" value="3"/>
</dbReference>
<keyword evidence="1" id="KW-0677">Repeat</keyword>
<evidence type="ECO:0000256" key="2">
    <source>
        <dbReference type="ARBA" id="ARBA00023043"/>
    </source>
</evidence>
<dbReference type="SUPFAM" id="SSF48403">
    <property type="entry name" value="Ankyrin repeat"/>
    <property type="match status" value="2"/>
</dbReference>
<dbReference type="OrthoDB" id="539213at2759"/>
<dbReference type="InterPro" id="IPR029498">
    <property type="entry name" value="HeLo_dom"/>
</dbReference>
<keyword evidence="5" id="KW-0732">Signal</keyword>
<dbReference type="GO" id="GO:0019706">
    <property type="term" value="F:protein-cysteine S-palmitoyltransferase activity"/>
    <property type="evidence" value="ECO:0007669"/>
    <property type="project" value="UniProtKB-EC"/>
</dbReference>
<dbReference type="SUPFAM" id="SSF52540">
    <property type="entry name" value="P-loop containing nucleoside triphosphate hydrolases"/>
    <property type="match status" value="1"/>
</dbReference>
<dbReference type="Pfam" id="PF24883">
    <property type="entry name" value="NPHP3_N"/>
    <property type="match status" value="1"/>
</dbReference>
<feature type="domain" description="Prion-inhibition and propagation HeLo" evidence="6">
    <location>
        <begin position="5"/>
        <end position="90"/>
    </location>
</feature>
<proteinExistence type="predicted"/>
<dbReference type="PROSITE" id="PS50297">
    <property type="entry name" value="ANK_REP_REGION"/>
    <property type="match status" value="7"/>
</dbReference>
<feature type="repeat" description="ANK" evidence="3">
    <location>
        <begin position="1075"/>
        <end position="1107"/>
    </location>
</feature>
<feature type="repeat" description="ANK" evidence="3">
    <location>
        <begin position="942"/>
        <end position="974"/>
    </location>
</feature>
<organism evidence="8 9">
    <name type="scientific">Fusarium culmorum</name>
    <dbReference type="NCBI Taxonomy" id="5516"/>
    <lineage>
        <taxon>Eukaryota</taxon>
        <taxon>Fungi</taxon>
        <taxon>Dikarya</taxon>
        <taxon>Ascomycota</taxon>
        <taxon>Pezizomycotina</taxon>
        <taxon>Sordariomycetes</taxon>
        <taxon>Hypocreomycetidae</taxon>
        <taxon>Hypocreales</taxon>
        <taxon>Nectriaceae</taxon>
        <taxon>Fusarium</taxon>
    </lineage>
</organism>
<keyword evidence="4" id="KW-0175">Coiled coil</keyword>
<feature type="repeat" description="ANK" evidence="3">
    <location>
        <begin position="1141"/>
        <end position="1173"/>
    </location>
</feature>
<dbReference type="Gene3D" id="3.40.50.300">
    <property type="entry name" value="P-loop containing nucleotide triphosphate hydrolases"/>
    <property type="match status" value="1"/>
</dbReference>
<dbReference type="Gene3D" id="1.25.40.20">
    <property type="entry name" value="Ankyrin repeat-containing domain"/>
    <property type="match status" value="3"/>
</dbReference>
<feature type="repeat" description="ANK" evidence="3">
    <location>
        <begin position="1009"/>
        <end position="1041"/>
    </location>
</feature>
<dbReference type="InterPro" id="IPR038305">
    <property type="entry name" value="HeLo_sf"/>
</dbReference>
<feature type="chain" id="PRO_5015784837" evidence="5">
    <location>
        <begin position="21"/>
        <end position="1424"/>
    </location>
</feature>
<dbReference type="PROSITE" id="PS50088">
    <property type="entry name" value="ANK_REPEAT"/>
    <property type="match status" value="9"/>
</dbReference>
<feature type="coiled-coil region" evidence="4">
    <location>
        <begin position="121"/>
        <end position="148"/>
    </location>
</feature>